<accession>A0A167ZU22</accession>
<feature type="transmembrane region" description="Helical" evidence="9">
    <location>
        <begin position="211"/>
        <end position="230"/>
    </location>
</feature>
<evidence type="ECO:0000313" key="12">
    <source>
        <dbReference type="Proteomes" id="UP000076765"/>
    </source>
</evidence>
<evidence type="ECO:0000313" key="13">
    <source>
        <dbReference type="Proteomes" id="UP000255102"/>
    </source>
</evidence>
<dbReference type="PANTHER" id="PTHR33281">
    <property type="entry name" value="UPF0187 PROTEIN YNEE"/>
    <property type="match status" value="1"/>
</dbReference>
<evidence type="ECO:0000256" key="4">
    <source>
        <dbReference type="ARBA" id="ARBA00022692"/>
    </source>
</evidence>
<dbReference type="Proteomes" id="UP000255102">
    <property type="component" value="Unassembled WGS sequence"/>
</dbReference>
<dbReference type="GO" id="GO:0005254">
    <property type="term" value="F:chloride channel activity"/>
    <property type="evidence" value="ECO:0007669"/>
    <property type="project" value="InterPro"/>
</dbReference>
<dbReference type="GO" id="GO:0005886">
    <property type="term" value="C:plasma membrane"/>
    <property type="evidence" value="ECO:0007669"/>
    <property type="project" value="UniProtKB-SubCell"/>
</dbReference>
<reference evidence="11 13" key="2">
    <citation type="submission" date="2018-06" db="EMBL/GenBank/DDBJ databases">
        <authorList>
            <consortium name="Pathogen Informatics"/>
            <person name="Doyle S."/>
        </authorList>
    </citation>
    <scope>NUCLEOTIDE SEQUENCE [LARGE SCALE GENOMIC DNA]</scope>
    <source>
        <strain evidence="11 13">NCTC11227</strain>
    </source>
</reference>
<dbReference type="Pfam" id="PF25539">
    <property type="entry name" value="Bestrophin_2"/>
    <property type="match status" value="1"/>
</dbReference>
<keyword evidence="4 9" id="KW-0812">Transmembrane</keyword>
<comment type="similarity">
    <text evidence="8">Belongs to the anion channel-forming bestrophin (TC 1.A.46) family.</text>
</comment>
<evidence type="ECO:0000256" key="8">
    <source>
        <dbReference type="ARBA" id="ARBA00034708"/>
    </source>
</evidence>
<keyword evidence="12" id="KW-1185">Reference proteome</keyword>
<feature type="transmembrane region" description="Helical" evidence="9">
    <location>
        <begin position="47"/>
        <end position="70"/>
    </location>
</feature>
<proteinExistence type="inferred from homology"/>
<keyword evidence="6" id="KW-0406">Ion transport</keyword>
<dbReference type="Proteomes" id="UP000076765">
    <property type="component" value="Chromosome"/>
</dbReference>
<name>A0A167ZU22_9GAMM</name>
<evidence type="ECO:0000256" key="5">
    <source>
        <dbReference type="ARBA" id="ARBA00022989"/>
    </source>
</evidence>
<dbReference type="AlphaFoldDB" id="A0A167ZU22"/>
<reference evidence="10 12" key="1">
    <citation type="submission" date="2015-04" db="EMBL/GenBank/DDBJ databases">
        <authorList>
            <person name="Calcutt M.J."/>
            <person name="Foecking M.F."/>
        </authorList>
    </citation>
    <scope>NUCLEOTIDE SEQUENCE [LARGE SCALE GENOMIC DNA]</scope>
    <source>
        <strain evidence="10 12">199/55</strain>
    </source>
</reference>
<feature type="transmembrane region" description="Helical" evidence="9">
    <location>
        <begin position="20"/>
        <end position="41"/>
    </location>
</feature>
<evidence type="ECO:0000256" key="9">
    <source>
        <dbReference type="SAM" id="Phobius"/>
    </source>
</evidence>
<dbReference type="RefSeq" id="WP_063514331.1">
    <property type="nucleotide sequence ID" value="NZ_CP011158.1"/>
</dbReference>
<dbReference type="EMBL" id="CP011158">
    <property type="protein sequence ID" value="ANB91750.1"/>
    <property type="molecule type" value="Genomic_DNA"/>
</dbReference>
<evidence type="ECO:0000256" key="2">
    <source>
        <dbReference type="ARBA" id="ARBA00022448"/>
    </source>
</evidence>
<dbReference type="KEGG" id="moi:MOVS_06930"/>
<gene>
    <name evidence="10" type="ORF">MOVS_06930</name>
    <name evidence="11" type="ORF">NCTC11227_01454</name>
</gene>
<protein>
    <submittedName>
        <fullName evidence="10">Bestrophin</fullName>
    </submittedName>
    <submittedName>
        <fullName evidence="11">Predicted membrane protein</fullName>
    </submittedName>
</protein>
<keyword evidence="3" id="KW-1003">Cell membrane</keyword>
<dbReference type="InterPro" id="IPR044669">
    <property type="entry name" value="YneE/VCCN1/2-like"/>
</dbReference>
<evidence type="ECO:0000256" key="1">
    <source>
        <dbReference type="ARBA" id="ARBA00004651"/>
    </source>
</evidence>
<keyword evidence="2" id="KW-0813">Transport</keyword>
<evidence type="ECO:0000256" key="6">
    <source>
        <dbReference type="ARBA" id="ARBA00023065"/>
    </source>
</evidence>
<evidence type="ECO:0000313" key="11">
    <source>
        <dbReference type="EMBL" id="STY87444.1"/>
    </source>
</evidence>
<dbReference type="PANTHER" id="PTHR33281:SF19">
    <property type="entry name" value="VOLTAGE-DEPENDENT ANION CHANNEL-FORMING PROTEIN YNEE"/>
    <property type="match status" value="1"/>
</dbReference>
<evidence type="ECO:0000313" key="10">
    <source>
        <dbReference type="EMBL" id="ANB91750.1"/>
    </source>
</evidence>
<evidence type="ECO:0000256" key="7">
    <source>
        <dbReference type="ARBA" id="ARBA00023136"/>
    </source>
</evidence>
<dbReference type="STRING" id="29433.MOVS_06930"/>
<dbReference type="EMBL" id="UGPW01000001">
    <property type="protein sequence ID" value="STY87444.1"/>
    <property type="molecule type" value="Genomic_DNA"/>
</dbReference>
<keyword evidence="7 9" id="KW-0472">Membrane</keyword>
<organism evidence="11 13">
    <name type="scientific">Moraxella ovis</name>
    <dbReference type="NCBI Taxonomy" id="29433"/>
    <lineage>
        <taxon>Bacteria</taxon>
        <taxon>Pseudomonadati</taxon>
        <taxon>Pseudomonadota</taxon>
        <taxon>Gammaproteobacteria</taxon>
        <taxon>Moraxellales</taxon>
        <taxon>Moraxellaceae</taxon>
        <taxon>Moraxella</taxon>
    </lineage>
</organism>
<evidence type="ECO:0000256" key="3">
    <source>
        <dbReference type="ARBA" id="ARBA00022475"/>
    </source>
</evidence>
<keyword evidence="5 9" id="KW-1133">Transmembrane helix</keyword>
<sequence length="304" mass="34951">MIVRDKSNSLKLLFVWRGTILPKVLPMVLILMAVSMVAWMLTHYKVYTVTGVPAVGFTVFGVVLSIFLGFRNTACYDRWWEGRKLWGAMIANTRHLTRDSHFLEPYQRDKLLTDMLIFIGLLRNRLRGQSASIEQFTHYHPIDQDEIDRFNQHVNAPQLVLERMQLRLIDAVKSGSMTDIIYTSVQRHVVEMGSIQAGCDRIASTPLPFPYSVLLHRAVFCFCWMLPFGLESVMGIWTPFLVGFLSYLLLGLDELSYQLEEPFGMADNDLPLDTMVRLMERETLALLNNPIPDAISADQYYNYS</sequence>
<comment type="subcellular location">
    <subcellularLocation>
        <location evidence="1">Cell membrane</location>
        <topology evidence="1">Multi-pass membrane protein</topology>
    </subcellularLocation>
</comment>